<dbReference type="Gene3D" id="3.40.190.10">
    <property type="entry name" value="Periplasmic binding protein-like II"/>
    <property type="match status" value="2"/>
</dbReference>
<evidence type="ECO:0000256" key="1">
    <source>
        <dbReference type="SAM" id="MobiDB-lite"/>
    </source>
</evidence>
<dbReference type="Proteomes" id="UP000460435">
    <property type="component" value="Unassembled WGS sequence"/>
</dbReference>
<feature type="chain" id="PRO_5038468045" evidence="2">
    <location>
        <begin position="30"/>
        <end position="448"/>
    </location>
</feature>
<evidence type="ECO:0000256" key="2">
    <source>
        <dbReference type="SAM" id="SignalP"/>
    </source>
</evidence>
<protein>
    <submittedName>
        <fullName evidence="3">Extracellular solute-binding protein</fullName>
    </submittedName>
</protein>
<gene>
    <name evidence="3" type="ORF">F7O44_09710</name>
</gene>
<organism evidence="3 4">
    <name type="scientific">Phytoactinopolyspora mesophila</name>
    <dbReference type="NCBI Taxonomy" id="2650750"/>
    <lineage>
        <taxon>Bacteria</taxon>
        <taxon>Bacillati</taxon>
        <taxon>Actinomycetota</taxon>
        <taxon>Actinomycetes</taxon>
        <taxon>Jiangellales</taxon>
        <taxon>Jiangellaceae</taxon>
        <taxon>Phytoactinopolyspora</taxon>
    </lineage>
</organism>
<keyword evidence="4" id="KW-1185">Reference proteome</keyword>
<dbReference type="InterPro" id="IPR006059">
    <property type="entry name" value="SBP"/>
</dbReference>
<accession>A0A7K3M221</accession>
<dbReference type="PROSITE" id="PS51257">
    <property type="entry name" value="PROKAR_LIPOPROTEIN"/>
    <property type="match status" value="1"/>
</dbReference>
<feature type="region of interest" description="Disordered" evidence="1">
    <location>
        <begin position="32"/>
        <end position="55"/>
    </location>
</feature>
<reference evidence="3 4" key="1">
    <citation type="submission" date="2019-11" db="EMBL/GenBank/DDBJ databases">
        <authorList>
            <person name="Li X.-J."/>
            <person name="Feng X.-M."/>
        </authorList>
    </citation>
    <scope>NUCLEOTIDE SEQUENCE [LARGE SCALE GENOMIC DNA]</scope>
    <source>
        <strain evidence="3 4">XMNu-373</strain>
    </source>
</reference>
<dbReference type="EMBL" id="WLZY01000002">
    <property type="protein sequence ID" value="NDL57345.1"/>
    <property type="molecule type" value="Genomic_DNA"/>
</dbReference>
<dbReference type="Pfam" id="PF01547">
    <property type="entry name" value="SBP_bac_1"/>
    <property type="match status" value="1"/>
</dbReference>
<name>A0A7K3M221_9ACTN</name>
<feature type="signal peptide" evidence="2">
    <location>
        <begin position="1"/>
        <end position="29"/>
    </location>
</feature>
<evidence type="ECO:0000313" key="4">
    <source>
        <dbReference type="Proteomes" id="UP000460435"/>
    </source>
</evidence>
<comment type="caution">
    <text evidence="3">The sequence shown here is derived from an EMBL/GenBank/DDBJ whole genome shotgun (WGS) entry which is preliminary data.</text>
</comment>
<dbReference type="PANTHER" id="PTHR43649">
    <property type="entry name" value="ARABINOSE-BINDING PROTEIN-RELATED"/>
    <property type="match status" value="1"/>
</dbReference>
<dbReference type="InterPro" id="IPR050490">
    <property type="entry name" value="Bact_solute-bd_prot1"/>
</dbReference>
<proteinExistence type="predicted"/>
<dbReference type="AlphaFoldDB" id="A0A7K3M221"/>
<keyword evidence="2" id="KW-0732">Signal</keyword>
<dbReference type="PANTHER" id="PTHR43649:SF11">
    <property type="entry name" value="ABC TRANSPORTER SUBSTRATE-BINDING PROTEIN YESO-RELATED"/>
    <property type="match status" value="1"/>
</dbReference>
<dbReference type="SUPFAM" id="SSF53850">
    <property type="entry name" value="Periplasmic binding protein-like II"/>
    <property type="match status" value="1"/>
</dbReference>
<dbReference type="RefSeq" id="WP_162449990.1">
    <property type="nucleotide sequence ID" value="NZ_WLZY01000002.1"/>
</dbReference>
<evidence type="ECO:0000313" key="3">
    <source>
        <dbReference type="EMBL" id="NDL57345.1"/>
    </source>
</evidence>
<sequence length="448" mass="48950">MRLHGTRRIPPARLAAPVFAVALVLSACGGDDGDTDSNNDGDAAQQADGDGDAVPDDVQLRFSWWGSDSRHEQTQEIIDLFEDEHPHISIVPDFTDWDSYWDRLATSTAGGDSPDIMTQEERYMTDYALRGQLLDLGEVAGTLDLSEIEELALGGGQIDGAQYAVPTGVNAFTVVANRQVFDEAGVDLPDDTAWTWQDFSDIVNEIGASGDLHGFQPEQNEAGLNVYARQRGEALYNADGTLGISAQTLADFWQLQLDLMEEGSTPSQTELLELAGPDMSLVATDQGAMGFWWTNQLGALDGVAEGELELLRMPGEFENQQPGMYLKPAMFYSISAHTDHPEEAALFVDFLLNDVRAAEIMLTDRGLPANLRVRDEILPLLPDTEEQVSDFMTEITPDLADPPPPPPHGAGEIPEINTRLWEEALFDRLTPEEAAQQFIDEASIAIGS</sequence>